<feature type="region of interest" description="Disordered" evidence="1">
    <location>
        <begin position="36"/>
        <end position="66"/>
    </location>
</feature>
<name>F0WPL3_9STRA</name>
<dbReference type="PROSITE" id="PS50004">
    <property type="entry name" value="C2"/>
    <property type="match status" value="1"/>
</dbReference>
<accession>F0WPL3</accession>
<dbReference type="HOGENOM" id="CLU_668016_0_0_1"/>
<feature type="domain" description="C2" evidence="2">
    <location>
        <begin position="55"/>
        <end position="203"/>
    </location>
</feature>
<evidence type="ECO:0000313" key="3">
    <source>
        <dbReference type="EMBL" id="CCA23263.1"/>
    </source>
</evidence>
<sequence>MSHVMSETLLDKRYYSSSPSFLAGIRHKILPFRRAKTSFTSNNRNSAPPSQRLKYQKSKQSHLRPVTKGTSCTLHISIHSAHGVSEMLSGKHGYRCTLALRDTNAVTASERFSLAPNYVVKKFLCKEKVNANVSTQCCKTSIQQHQKGLLSWKERFQFSLSDTCPQCIVVQLKSCTLFGLQTVGSCLVPITMDSASGVTDQWFDLQSHEQKVVRIRIMMHLIIAESPDLFYKKNATSIMNSKSVQCVTREKGMRENVLSPDSVEFRNEKLEAVGASSNSTMTFSPVLTLGTRTSEPGIGRRPSYDPKYSTETCQSAAHLLARCYADIMERESRNVLMDKDEISDEEELQDLLTRNNVLIEEEDDIIRMTGDMYIDSMIPVASDICESQSIDRIELPLSNDAFGVEEFASYDL</sequence>
<reference evidence="3" key="1">
    <citation type="journal article" date="2011" name="PLoS Biol.">
        <title>Gene gain and loss during evolution of obligate parasitism in the white rust pathogen of Arabidopsis thaliana.</title>
        <authorList>
            <person name="Kemen E."/>
            <person name="Gardiner A."/>
            <person name="Schultz-Larsen T."/>
            <person name="Kemen A.C."/>
            <person name="Balmuth A.L."/>
            <person name="Robert-Seilaniantz A."/>
            <person name="Bailey K."/>
            <person name="Holub E."/>
            <person name="Studholme D.J."/>
            <person name="Maclean D."/>
            <person name="Jones J.D."/>
        </authorList>
    </citation>
    <scope>NUCLEOTIDE SEQUENCE</scope>
</reference>
<dbReference type="InterPro" id="IPR035892">
    <property type="entry name" value="C2_domain_sf"/>
</dbReference>
<dbReference type="EMBL" id="FR824232">
    <property type="protein sequence ID" value="CCA23263.1"/>
    <property type="molecule type" value="Genomic_DNA"/>
</dbReference>
<proteinExistence type="predicted"/>
<organism evidence="3">
    <name type="scientific">Albugo laibachii Nc14</name>
    <dbReference type="NCBI Taxonomy" id="890382"/>
    <lineage>
        <taxon>Eukaryota</taxon>
        <taxon>Sar</taxon>
        <taxon>Stramenopiles</taxon>
        <taxon>Oomycota</taxon>
        <taxon>Peronosporomycetes</taxon>
        <taxon>Albuginales</taxon>
        <taxon>Albuginaceae</taxon>
        <taxon>Albugo</taxon>
    </lineage>
</organism>
<protein>
    <submittedName>
        <fullName evidence="3">AlNc14C187G8358 protein</fullName>
    </submittedName>
</protein>
<dbReference type="SUPFAM" id="SSF49562">
    <property type="entry name" value="C2 domain (Calcium/lipid-binding domain, CaLB)"/>
    <property type="match status" value="1"/>
</dbReference>
<evidence type="ECO:0000256" key="1">
    <source>
        <dbReference type="SAM" id="MobiDB-lite"/>
    </source>
</evidence>
<dbReference type="Gene3D" id="2.60.40.150">
    <property type="entry name" value="C2 domain"/>
    <property type="match status" value="1"/>
</dbReference>
<feature type="compositionally biased region" description="Polar residues" evidence="1">
    <location>
        <begin position="37"/>
        <end position="49"/>
    </location>
</feature>
<reference evidence="3" key="2">
    <citation type="submission" date="2011-02" db="EMBL/GenBank/DDBJ databases">
        <authorList>
            <person name="MacLean D."/>
        </authorList>
    </citation>
    <scope>NUCLEOTIDE SEQUENCE</scope>
</reference>
<dbReference type="InterPro" id="IPR000008">
    <property type="entry name" value="C2_dom"/>
</dbReference>
<gene>
    <name evidence="3" type="primary">AlNc14C187G8358</name>
    <name evidence="3" type="ORF">ALNC14_094060</name>
</gene>
<dbReference type="AlphaFoldDB" id="F0WPL3"/>
<evidence type="ECO:0000259" key="2">
    <source>
        <dbReference type="PROSITE" id="PS50004"/>
    </source>
</evidence>